<dbReference type="RefSeq" id="WP_003681773.1">
    <property type="nucleotide sequence ID" value="NZ_KI546287.1"/>
</dbReference>
<dbReference type="InterPro" id="IPR003593">
    <property type="entry name" value="AAA+_ATPase"/>
</dbReference>
<dbReference type="EMBL" id="AYHA01000174">
    <property type="protein sequence ID" value="ESS00459.1"/>
    <property type="molecule type" value="Genomic_DNA"/>
</dbReference>
<reference evidence="6" key="1">
    <citation type="submission" date="2013-10" db="EMBL/GenBank/DDBJ databases">
        <title>Draft genome sequence of Lactobacillus fermentum NB-22.</title>
        <authorList>
            <person name="Chaplin A.V."/>
            <person name="Shkoporov A.N."/>
            <person name="Khokhlova E.V."/>
            <person name="Efimov B.A."/>
            <person name="Kafarskaia L.I."/>
        </authorList>
    </citation>
    <scope>NUCLEOTIDE SEQUENCE [LARGE SCALE GENOMIC DNA]</scope>
    <source>
        <strain evidence="6">NB-22</strain>
    </source>
</reference>
<evidence type="ECO:0000256" key="2">
    <source>
        <dbReference type="ARBA" id="ARBA00022741"/>
    </source>
</evidence>
<keyword evidence="2" id="KW-0547">Nucleotide-binding</keyword>
<keyword evidence="3 5" id="KW-0067">ATP-binding</keyword>
<evidence type="ECO:0000256" key="1">
    <source>
        <dbReference type="ARBA" id="ARBA00022448"/>
    </source>
</evidence>
<dbReference type="SMART" id="SM00382">
    <property type="entry name" value="AAA"/>
    <property type="match status" value="1"/>
</dbReference>
<dbReference type="GO" id="GO:0015424">
    <property type="term" value="F:ABC-type amino acid transporter activity"/>
    <property type="evidence" value="ECO:0007669"/>
    <property type="project" value="InterPro"/>
</dbReference>
<dbReference type="InterPro" id="IPR027417">
    <property type="entry name" value="P-loop_NTPase"/>
</dbReference>
<dbReference type="Proteomes" id="UP000018412">
    <property type="component" value="Unassembled WGS sequence"/>
</dbReference>
<dbReference type="SUPFAM" id="SSF52540">
    <property type="entry name" value="P-loop containing nucleoside triphosphate hydrolases"/>
    <property type="match status" value="1"/>
</dbReference>
<comment type="caution">
    <text evidence="5">The sequence shown here is derived from an EMBL/GenBank/DDBJ whole genome shotgun (WGS) entry which is preliminary data.</text>
</comment>
<dbReference type="GO" id="GO:0005524">
    <property type="term" value="F:ATP binding"/>
    <property type="evidence" value="ECO:0007669"/>
    <property type="project" value="UniProtKB-KW"/>
</dbReference>
<proteinExistence type="predicted"/>
<dbReference type="InterPro" id="IPR003439">
    <property type="entry name" value="ABC_transporter-like_ATP-bd"/>
</dbReference>
<feature type="domain" description="ABC transporter" evidence="4">
    <location>
        <begin position="3"/>
        <end position="240"/>
    </location>
</feature>
<evidence type="ECO:0000313" key="5">
    <source>
        <dbReference type="EMBL" id="ESS00459.1"/>
    </source>
</evidence>
<dbReference type="AlphaFoldDB" id="A0A829LJG2"/>
<organism evidence="5 6">
    <name type="scientific">Limosilactobacillus fermentum NB-22</name>
    <dbReference type="NCBI Taxonomy" id="1408443"/>
    <lineage>
        <taxon>Bacteria</taxon>
        <taxon>Bacillati</taxon>
        <taxon>Bacillota</taxon>
        <taxon>Bacilli</taxon>
        <taxon>Lactobacillales</taxon>
        <taxon>Lactobacillaceae</taxon>
        <taxon>Limosilactobacillus</taxon>
    </lineage>
</organism>
<evidence type="ECO:0000259" key="4">
    <source>
        <dbReference type="PROSITE" id="PS50893"/>
    </source>
</evidence>
<dbReference type="Gene3D" id="3.40.50.300">
    <property type="entry name" value="P-loop containing nucleotide triphosphate hydrolases"/>
    <property type="match status" value="1"/>
</dbReference>
<accession>A0A829LJG2</accession>
<name>A0A829LJG2_LIMFE</name>
<dbReference type="PANTHER" id="PTHR43166:SF15">
    <property type="entry name" value="HISTIDINE TRANSPORT ATP-BINDING PROTEIN HISP"/>
    <property type="match status" value="1"/>
</dbReference>
<dbReference type="GO" id="GO:0016887">
    <property type="term" value="F:ATP hydrolysis activity"/>
    <property type="evidence" value="ECO:0007669"/>
    <property type="project" value="InterPro"/>
</dbReference>
<evidence type="ECO:0000313" key="6">
    <source>
        <dbReference type="Proteomes" id="UP000018412"/>
    </source>
</evidence>
<sequence>MLLTIKNLQKQFNQRAILKGIDFHVEKGEVVVVIGPSGSGKTTLLRNLNFLEHADQGTMQFLDQTIDLAKPTKEQQQWVRRHTAMVFQNYNLFKNKTAVQNIAEGLIYGQGIERGEAVKKAQVALTKLGLGERADYYPSQLSGGQQQRIGIARATVLKPKIILFDEPTSALDPELVGAVLNDMRRLADEGQTMVVVTHQMSFARNVASRVVFFADGKILESGTPEQIFDHPQHERTRQFLASLAENY</sequence>
<dbReference type="PROSITE" id="PS00211">
    <property type="entry name" value="ABC_TRANSPORTER_1"/>
    <property type="match status" value="1"/>
</dbReference>
<gene>
    <name evidence="5" type="ORF">NB22_09850</name>
</gene>
<reference evidence="5 6" key="2">
    <citation type="journal article" date="2015" name="Genome Announc.">
        <title>Draft Genome Sequence of Lactobacillus fermentum NB-22.</title>
        <authorList>
            <person name="Chaplin A.V."/>
            <person name="Shkoporov A.N."/>
            <person name="Efimov B.A."/>
            <person name="Pikina A.P."/>
            <person name="Borisova O.Y."/>
            <person name="Gladko I.A."/>
            <person name="Postnikova E.A."/>
            <person name="Lordkipanidze A.E."/>
            <person name="Kafarskaia L.I."/>
        </authorList>
    </citation>
    <scope>NUCLEOTIDE SEQUENCE [LARGE SCALE GENOMIC DNA]</scope>
    <source>
        <strain evidence="5 6">NB-22</strain>
    </source>
</reference>
<keyword evidence="1" id="KW-0813">Transport</keyword>
<dbReference type="InterPro" id="IPR017871">
    <property type="entry name" value="ABC_transporter-like_CS"/>
</dbReference>
<protein>
    <submittedName>
        <fullName evidence="5">Phosphate ABC transporter ATP-binding protein</fullName>
    </submittedName>
</protein>
<dbReference type="Pfam" id="PF00005">
    <property type="entry name" value="ABC_tran"/>
    <property type="match status" value="1"/>
</dbReference>
<dbReference type="InterPro" id="IPR050086">
    <property type="entry name" value="MetN_ABC_transporter-like"/>
</dbReference>
<dbReference type="PIRSF" id="PIRSF039085">
    <property type="entry name" value="ABC_ATPase_HisP"/>
    <property type="match status" value="1"/>
</dbReference>
<evidence type="ECO:0000256" key="3">
    <source>
        <dbReference type="ARBA" id="ARBA00022840"/>
    </source>
</evidence>
<dbReference type="PROSITE" id="PS50893">
    <property type="entry name" value="ABC_TRANSPORTER_2"/>
    <property type="match status" value="1"/>
</dbReference>
<dbReference type="PANTHER" id="PTHR43166">
    <property type="entry name" value="AMINO ACID IMPORT ATP-BINDING PROTEIN"/>
    <property type="match status" value="1"/>
</dbReference>
<dbReference type="GeneID" id="83714800"/>
<dbReference type="InterPro" id="IPR030679">
    <property type="entry name" value="ABC_ATPase_HisP-typ"/>
</dbReference>